<protein>
    <submittedName>
        <fullName evidence="2">Uncharacterized protein</fullName>
    </submittedName>
</protein>
<reference evidence="2" key="1">
    <citation type="submission" date="2007-10" db="EMBL/GenBank/DDBJ databases">
        <authorList>
            <person name="Fulton L."/>
            <person name="Clifton S."/>
            <person name="Fulton B."/>
            <person name="Xu J."/>
            <person name="Minx P."/>
            <person name="Pepin K.H."/>
            <person name="Johnson M."/>
            <person name="Thiruvilangam P."/>
            <person name="Bhonagiri V."/>
            <person name="Nash W.E."/>
            <person name="Mardis E.R."/>
            <person name="Wilson R.K."/>
        </authorList>
    </citation>
    <scope>NUCLEOTIDE SEQUENCE [LARGE SCALE GENOMIC DNA]</scope>
    <source>
        <strain evidence="2">DSM 17216</strain>
    </source>
</reference>
<accession>B0MTA7</accession>
<name>B0MTA7_9BACT</name>
<dbReference type="Proteomes" id="UP000005819">
    <property type="component" value="Unassembled WGS sequence"/>
</dbReference>
<reference evidence="2" key="2">
    <citation type="submission" date="2013-09" db="EMBL/GenBank/DDBJ databases">
        <title>Draft genome sequence of Alistipes putredinis (DSM 17216).</title>
        <authorList>
            <person name="Sudarsanam P."/>
            <person name="Ley R."/>
            <person name="Guruge J."/>
            <person name="Turnbaugh P.J."/>
            <person name="Mahowald M."/>
            <person name="Liep D."/>
            <person name="Gordon J."/>
        </authorList>
    </citation>
    <scope>NUCLEOTIDE SEQUENCE</scope>
    <source>
        <strain evidence="2">DSM 17216</strain>
    </source>
</reference>
<evidence type="ECO:0000313" key="3">
    <source>
        <dbReference type="Proteomes" id="UP000005819"/>
    </source>
</evidence>
<evidence type="ECO:0000313" key="2">
    <source>
        <dbReference type="EMBL" id="EDS04587.1"/>
    </source>
</evidence>
<keyword evidence="1" id="KW-0812">Transmembrane</keyword>
<keyword evidence="1" id="KW-0472">Membrane</keyword>
<keyword evidence="1" id="KW-1133">Transmembrane helix</keyword>
<sequence>MTGFIAFLFVVFLMLSGKYIVIGLFMLIFRILLTIYSIIAEILAAIFIPSKPF</sequence>
<feature type="transmembrane region" description="Helical" evidence="1">
    <location>
        <begin position="27"/>
        <end position="48"/>
    </location>
</feature>
<dbReference type="AlphaFoldDB" id="B0MTA7"/>
<evidence type="ECO:0000256" key="1">
    <source>
        <dbReference type="SAM" id="Phobius"/>
    </source>
</evidence>
<dbReference type="HOGENOM" id="CLU_3057795_0_0_10"/>
<proteinExistence type="predicted"/>
<dbReference type="EMBL" id="ABFK02000016">
    <property type="protein sequence ID" value="EDS04587.1"/>
    <property type="molecule type" value="Genomic_DNA"/>
</dbReference>
<gene>
    <name evidence="2" type="ORF">ALIPUT_00458</name>
</gene>
<organism evidence="2 3">
    <name type="scientific">Alistipes putredinis DSM 17216</name>
    <dbReference type="NCBI Taxonomy" id="445970"/>
    <lineage>
        <taxon>Bacteria</taxon>
        <taxon>Pseudomonadati</taxon>
        <taxon>Bacteroidota</taxon>
        <taxon>Bacteroidia</taxon>
        <taxon>Bacteroidales</taxon>
        <taxon>Rikenellaceae</taxon>
        <taxon>Alistipes</taxon>
    </lineage>
</organism>
<keyword evidence="3" id="KW-1185">Reference proteome</keyword>
<comment type="caution">
    <text evidence="2">The sequence shown here is derived from an EMBL/GenBank/DDBJ whole genome shotgun (WGS) entry which is preliminary data.</text>
</comment>